<keyword evidence="5" id="KW-1185">Reference proteome</keyword>
<organism evidence="5 6">
    <name type="scientific">Macrostomum lignano</name>
    <dbReference type="NCBI Taxonomy" id="282301"/>
    <lineage>
        <taxon>Eukaryota</taxon>
        <taxon>Metazoa</taxon>
        <taxon>Spiralia</taxon>
        <taxon>Lophotrochozoa</taxon>
        <taxon>Platyhelminthes</taxon>
        <taxon>Rhabditophora</taxon>
        <taxon>Macrostomorpha</taxon>
        <taxon>Macrostomida</taxon>
        <taxon>Macrostomidae</taxon>
        <taxon>Macrostomum</taxon>
    </lineage>
</organism>
<dbReference type="InterPro" id="IPR050168">
    <property type="entry name" value="AAA_ATPase_domain"/>
</dbReference>
<dbReference type="Gene3D" id="3.10.330.10">
    <property type="match status" value="1"/>
</dbReference>
<protein>
    <submittedName>
        <fullName evidence="6">AAA domain-containing protein</fullName>
    </submittedName>
</protein>
<dbReference type="GO" id="GO:0034098">
    <property type="term" value="C:VCP-NPL4-UFD1 AAA ATPase complex"/>
    <property type="evidence" value="ECO:0007669"/>
    <property type="project" value="TreeGrafter"/>
</dbReference>
<dbReference type="SMART" id="SM01072">
    <property type="entry name" value="CDC48_2"/>
    <property type="match status" value="1"/>
</dbReference>
<keyword evidence="1" id="KW-0547">Nucleotide-binding</keyword>
<dbReference type="AlphaFoldDB" id="A0A1I8F6I1"/>
<sequence length="581" mass="64400">MDELQLFKGDTARRGATLSALYCPRANCPNDRDFRMNRCVRNNLRVRSCDVWTLFGRKIHVRSTIRRLALEGLTGNLFETYLKPYFLEAYRPLRKDDVFVVKETDPSPYCIVAPETVIHFEGEPHKREEEESKADDIGYEDIGGCRKQMAIIKEMVELPLRHPQLFKSIGVKPPPRGILLYGPPGTGKTLIARAVANETGAFFFLINGPREIIPSPICAKHSKEAEKNSPAIIFIDELDAIAPKREKTHGEVAKSAASCNRNGGHQSAKLYRSAALRRFGPLRPARFDIAASRTRPVIHTKNMKMKDRRPVAGCLGDALLASLAVTMDDFKYALTKCNPSALRETQVEVPQVSWEDIGGLLESGQTVELQVDGASYPGGIFPASKLLPSSGMTPSKGRAAKGHRQLNECQANFISIKQWSELLTMLGGCESEAKHPPDIVLTRPARQASSVRCCFSTNWTSIAKRQALLFLEEKHATTPTNPTSLHDFFRAAAVWRDAAAEHPTEYMDGMTSKKTVFIIGATNRPDYYRSAPSCGARPALDQLIYIPLPDEGSLSEAACKQAIRESIEAADARQRSGMEND</sequence>
<dbReference type="FunFam" id="3.40.50.300:FF:002861">
    <property type="entry name" value="Cell division control protein 48 homolog E"/>
    <property type="match status" value="1"/>
</dbReference>
<feature type="domain" description="CDC48" evidence="4">
    <location>
        <begin position="72"/>
        <end position="127"/>
    </location>
</feature>
<evidence type="ECO:0000313" key="5">
    <source>
        <dbReference type="Proteomes" id="UP000095280"/>
    </source>
</evidence>
<dbReference type="GO" id="GO:0016887">
    <property type="term" value="F:ATP hydrolysis activity"/>
    <property type="evidence" value="ECO:0007669"/>
    <property type="project" value="InterPro"/>
</dbReference>
<dbReference type="GO" id="GO:0005524">
    <property type="term" value="F:ATP binding"/>
    <property type="evidence" value="ECO:0007669"/>
    <property type="project" value="UniProtKB-KW"/>
</dbReference>
<proteinExistence type="predicted"/>
<dbReference type="GO" id="GO:0031593">
    <property type="term" value="F:polyubiquitin modification-dependent protein binding"/>
    <property type="evidence" value="ECO:0007669"/>
    <property type="project" value="TreeGrafter"/>
</dbReference>
<accession>A0A1I8F6I1</accession>
<evidence type="ECO:0000259" key="4">
    <source>
        <dbReference type="SMART" id="SM01072"/>
    </source>
</evidence>
<dbReference type="InterPro" id="IPR004201">
    <property type="entry name" value="Cdc48_dom2"/>
</dbReference>
<dbReference type="InterPro" id="IPR003959">
    <property type="entry name" value="ATPase_AAA_core"/>
</dbReference>
<dbReference type="GO" id="GO:0030970">
    <property type="term" value="P:retrograde protein transport, ER to cytosol"/>
    <property type="evidence" value="ECO:0007669"/>
    <property type="project" value="TreeGrafter"/>
</dbReference>
<keyword evidence="2" id="KW-0067">ATP-binding</keyword>
<dbReference type="GO" id="GO:0097352">
    <property type="term" value="P:autophagosome maturation"/>
    <property type="evidence" value="ECO:0007669"/>
    <property type="project" value="TreeGrafter"/>
</dbReference>
<reference evidence="6" key="1">
    <citation type="submission" date="2016-11" db="UniProtKB">
        <authorList>
            <consortium name="WormBaseParasite"/>
        </authorList>
    </citation>
    <scope>IDENTIFICATION</scope>
</reference>
<evidence type="ECO:0000259" key="3">
    <source>
        <dbReference type="SMART" id="SM00382"/>
    </source>
</evidence>
<dbReference type="SUPFAM" id="SSF52540">
    <property type="entry name" value="P-loop containing nucleoside triphosphate hydrolases"/>
    <property type="match status" value="1"/>
</dbReference>
<name>A0A1I8F6I1_9PLAT</name>
<dbReference type="Gene3D" id="3.40.50.300">
    <property type="entry name" value="P-loop containing nucleotide triphosphate hydrolases"/>
    <property type="match status" value="2"/>
</dbReference>
<evidence type="ECO:0000256" key="1">
    <source>
        <dbReference type="ARBA" id="ARBA00022741"/>
    </source>
</evidence>
<dbReference type="InterPro" id="IPR029067">
    <property type="entry name" value="CDC48_domain_2-like_sf"/>
</dbReference>
<dbReference type="GO" id="GO:0051228">
    <property type="term" value="P:mitotic spindle disassembly"/>
    <property type="evidence" value="ECO:0007669"/>
    <property type="project" value="TreeGrafter"/>
</dbReference>
<dbReference type="Pfam" id="PF00004">
    <property type="entry name" value="AAA"/>
    <property type="match status" value="1"/>
</dbReference>
<evidence type="ECO:0000256" key="2">
    <source>
        <dbReference type="ARBA" id="ARBA00022840"/>
    </source>
</evidence>
<dbReference type="InterPro" id="IPR027417">
    <property type="entry name" value="P-loop_NTPase"/>
</dbReference>
<dbReference type="SUPFAM" id="SSF54585">
    <property type="entry name" value="Cdc48 domain 2-like"/>
    <property type="match status" value="1"/>
</dbReference>
<dbReference type="GO" id="GO:0005634">
    <property type="term" value="C:nucleus"/>
    <property type="evidence" value="ECO:0007669"/>
    <property type="project" value="TreeGrafter"/>
</dbReference>
<dbReference type="FunFam" id="3.10.330.10:FF:000001">
    <property type="entry name" value="Cell division control 48"/>
    <property type="match status" value="1"/>
</dbReference>
<dbReference type="GO" id="GO:0005829">
    <property type="term" value="C:cytosol"/>
    <property type="evidence" value="ECO:0007669"/>
    <property type="project" value="TreeGrafter"/>
</dbReference>
<dbReference type="PANTHER" id="PTHR23077">
    <property type="entry name" value="AAA-FAMILY ATPASE"/>
    <property type="match status" value="1"/>
</dbReference>
<dbReference type="Proteomes" id="UP000095280">
    <property type="component" value="Unplaced"/>
</dbReference>
<dbReference type="InterPro" id="IPR003593">
    <property type="entry name" value="AAA+_ATPase"/>
</dbReference>
<dbReference type="WBParaSite" id="maker-unitig_21745-snap-gene-0.2-mRNA-1">
    <property type="protein sequence ID" value="maker-unitig_21745-snap-gene-0.2-mRNA-1"/>
    <property type="gene ID" value="maker-unitig_21745-snap-gene-0.2"/>
</dbReference>
<dbReference type="SMART" id="SM00382">
    <property type="entry name" value="AAA"/>
    <property type="match status" value="1"/>
</dbReference>
<feature type="domain" description="AAA+ ATPase" evidence="3">
    <location>
        <begin position="174"/>
        <end position="317"/>
    </location>
</feature>
<evidence type="ECO:0000313" key="6">
    <source>
        <dbReference type="WBParaSite" id="maker-unitig_21745-snap-gene-0.2-mRNA-1"/>
    </source>
</evidence>
<dbReference type="PANTHER" id="PTHR23077:SF171">
    <property type="entry name" value="NUCLEAR VALOSIN-CONTAINING PROTEIN-LIKE"/>
    <property type="match status" value="1"/>
</dbReference>